<dbReference type="CDD" id="cd23767">
    <property type="entry name" value="IQCD"/>
    <property type="match status" value="1"/>
</dbReference>
<proteinExistence type="predicted"/>
<reference evidence="3 4" key="1">
    <citation type="journal article" date="2024" name="BMC Genomics">
        <title>De novo assembly and annotation of Popillia japonica's genome with initial clues to its potential as an invasive pest.</title>
        <authorList>
            <person name="Cucini C."/>
            <person name="Boschi S."/>
            <person name="Funari R."/>
            <person name="Cardaioli E."/>
            <person name="Iannotti N."/>
            <person name="Marturano G."/>
            <person name="Paoli F."/>
            <person name="Bruttini M."/>
            <person name="Carapelli A."/>
            <person name="Frati F."/>
            <person name="Nardi F."/>
        </authorList>
    </citation>
    <scope>NUCLEOTIDE SEQUENCE [LARGE SCALE GENOMIC DNA]</scope>
    <source>
        <strain evidence="3">DMR45628</strain>
    </source>
</reference>
<protein>
    <submittedName>
        <fullName evidence="3">IQ calmodulin-binding motif</fullName>
    </submittedName>
</protein>
<comment type="caution">
    <text evidence="3">The sequence shown here is derived from an EMBL/GenBank/DDBJ whole genome shotgun (WGS) entry which is preliminary data.</text>
</comment>
<dbReference type="SMART" id="SM00015">
    <property type="entry name" value="IQ"/>
    <property type="match status" value="1"/>
</dbReference>
<feature type="region of interest" description="Disordered" evidence="2">
    <location>
        <begin position="44"/>
        <end position="65"/>
    </location>
</feature>
<gene>
    <name evidence="3" type="ORF">QE152_g3796</name>
</gene>
<keyword evidence="4" id="KW-1185">Reference proteome</keyword>
<dbReference type="Pfam" id="PF00612">
    <property type="entry name" value="IQ"/>
    <property type="match status" value="1"/>
</dbReference>
<feature type="compositionally biased region" description="Basic residues" evidence="2">
    <location>
        <begin position="697"/>
        <end position="706"/>
    </location>
</feature>
<feature type="compositionally biased region" description="Polar residues" evidence="2">
    <location>
        <begin position="709"/>
        <end position="727"/>
    </location>
</feature>
<feature type="compositionally biased region" description="Low complexity" evidence="2">
    <location>
        <begin position="742"/>
        <end position="753"/>
    </location>
</feature>
<dbReference type="PROSITE" id="PS50096">
    <property type="entry name" value="IQ"/>
    <property type="match status" value="1"/>
</dbReference>
<accession>A0AAW1N1A7</accession>
<sequence>MSAKPKKVDPNYVSQRVLQTKKEIEQLKLELEKLINRGIDADKANSSTIIVSGDRNESKSKESKNVLSIPLHASAQQNPNVTKKPSSTYIPKKDCRKEEISVEVSPKKTRHYNVEEAREYMRKQKEKRMEKIKIQMQASQNVIDIRKEKLKELQKRSLELVQKNITLKRERSRSRERNTLPEKEIPQKEIKTNVKLTNKKQDSNTKTSSDPTNNCKDNIDNRVPDLNVNNNEEVPAVCSIKDQNVQTEFDLKNICIRNDTKDELITFDDLIKQDSDIRHKAALKIQSCYRRYRQRKIFKSILKSKRRKMNNMLKNIKPVLNTENTELIAEKPAQNNVPFWLQTVVEPYPYNFISAVKKKLNLATNTPVKTSSDIGVQISIEEPEKVEVFKTTNEIRKAITESLKETGSFTSRKCLDLNLTKVKELQLCDEKFRNLKNDCDIHRHSNDNIPTNPTHSKITLVKQGSDTSESDTSKNIPDISSESNVSSIHSKDHIDIDSSQYKLNINVDKLKKLKLQERKLNSTENTKLILSNNTHKDDKILLNEVPQINEYKDVSKKSKISSKIQENLGSSISLKLKHILHPSVTENKHSKSAENIRSESIKEIFYQKSDTNSNISNSVISQQMSKSETHISAPDLNKLSKKASNLILAKNTRSESNVPKLFNHEKLNRDCHNDIESDDNLKSFLEYMTSLEDSKKSRSLQKRSSSHRTSNSFKTLPSKSQKNSESVTDAIKTDKENSSVENYSSNFSNSATSISSSVPLLKCPSLTLTTSERVELPLQEQNRNSVSIKPGEIKCIETKTNTNQIHLKFEAELHLLNDFNESLRQFMAIEKSLIDLHGTNQSNIKIHQNQDTQTTAPLSPRTLKKVDDTIDTVTANSQISEKTMPTINYERGSDIMEETDKT</sequence>
<feature type="compositionally biased region" description="Polar residues" evidence="2">
    <location>
        <begin position="204"/>
        <end position="216"/>
    </location>
</feature>
<evidence type="ECO:0000313" key="3">
    <source>
        <dbReference type="EMBL" id="KAK9752929.1"/>
    </source>
</evidence>
<feature type="compositionally biased region" description="Basic and acidic residues" evidence="2">
    <location>
        <begin position="54"/>
        <end position="64"/>
    </location>
</feature>
<keyword evidence="1" id="KW-0175">Coiled coil</keyword>
<dbReference type="EMBL" id="JASPKY010000016">
    <property type="protein sequence ID" value="KAK9752929.1"/>
    <property type="molecule type" value="Genomic_DNA"/>
</dbReference>
<feature type="region of interest" description="Disordered" evidence="2">
    <location>
        <begin position="462"/>
        <end position="484"/>
    </location>
</feature>
<evidence type="ECO:0000256" key="1">
    <source>
        <dbReference type="SAM" id="Coils"/>
    </source>
</evidence>
<feature type="compositionally biased region" description="Basic and acidic residues" evidence="2">
    <location>
        <begin position="169"/>
        <end position="192"/>
    </location>
</feature>
<dbReference type="AlphaFoldDB" id="A0AAW1N1A7"/>
<evidence type="ECO:0000313" key="4">
    <source>
        <dbReference type="Proteomes" id="UP001458880"/>
    </source>
</evidence>
<organism evidence="3 4">
    <name type="scientific">Popillia japonica</name>
    <name type="common">Japanese beetle</name>
    <dbReference type="NCBI Taxonomy" id="7064"/>
    <lineage>
        <taxon>Eukaryota</taxon>
        <taxon>Metazoa</taxon>
        <taxon>Ecdysozoa</taxon>
        <taxon>Arthropoda</taxon>
        <taxon>Hexapoda</taxon>
        <taxon>Insecta</taxon>
        <taxon>Pterygota</taxon>
        <taxon>Neoptera</taxon>
        <taxon>Endopterygota</taxon>
        <taxon>Coleoptera</taxon>
        <taxon>Polyphaga</taxon>
        <taxon>Scarabaeiformia</taxon>
        <taxon>Scarabaeidae</taxon>
        <taxon>Rutelinae</taxon>
        <taxon>Popillia</taxon>
    </lineage>
</organism>
<feature type="region of interest" description="Disordered" evidence="2">
    <location>
        <begin position="695"/>
        <end position="753"/>
    </location>
</feature>
<feature type="coiled-coil region" evidence="1">
    <location>
        <begin position="17"/>
        <end position="44"/>
    </location>
</feature>
<dbReference type="InterPro" id="IPR000048">
    <property type="entry name" value="IQ_motif_EF-hand-BS"/>
</dbReference>
<dbReference type="Proteomes" id="UP001458880">
    <property type="component" value="Unassembled WGS sequence"/>
</dbReference>
<evidence type="ECO:0000256" key="2">
    <source>
        <dbReference type="SAM" id="MobiDB-lite"/>
    </source>
</evidence>
<name>A0AAW1N1A7_POPJA</name>
<feature type="region of interest" description="Disordered" evidence="2">
    <location>
        <begin position="169"/>
        <end position="220"/>
    </location>
</feature>